<dbReference type="Proteomes" id="UP001165679">
    <property type="component" value="Unassembled WGS sequence"/>
</dbReference>
<reference evidence="2" key="2">
    <citation type="submission" date="2022-10" db="EMBL/GenBank/DDBJ databases">
        <authorList>
            <person name="Trinh H.N."/>
        </authorList>
    </citation>
    <scope>NUCLEOTIDE SEQUENCE</scope>
    <source>
        <strain evidence="2">RN2-1</strain>
    </source>
</reference>
<accession>A0AA42CCI8</accession>
<keyword evidence="3" id="KW-1185">Reference proteome</keyword>
<sequence>MRLRFLGAALGFSALLLAAHSARADAIDGAWCHAPAQRMMINGPSIVTPAGTKTQGDYTRHAFSYVVPAGDPGAGTTIQMRLLSEEAVQVRAGESAPVETWLRCGPAVSARPTPRVPA</sequence>
<feature type="signal peptide" evidence="1">
    <location>
        <begin position="1"/>
        <end position="24"/>
    </location>
</feature>
<protein>
    <submittedName>
        <fullName evidence="2">Uncharacterized protein</fullName>
    </submittedName>
</protein>
<gene>
    <name evidence="2" type="ORF">OL599_02485</name>
</gene>
<proteinExistence type="predicted"/>
<keyword evidence="1" id="KW-0732">Signal</keyword>
<organism evidence="2 3">
    <name type="scientific">Limobrevibacterium gyesilva</name>
    <dbReference type="NCBI Taxonomy" id="2991712"/>
    <lineage>
        <taxon>Bacteria</taxon>
        <taxon>Pseudomonadati</taxon>
        <taxon>Pseudomonadota</taxon>
        <taxon>Alphaproteobacteria</taxon>
        <taxon>Acetobacterales</taxon>
        <taxon>Acetobacteraceae</taxon>
        <taxon>Limobrevibacterium</taxon>
    </lineage>
</organism>
<evidence type="ECO:0000256" key="1">
    <source>
        <dbReference type="SAM" id="SignalP"/>
    </source>
</evidence>
<comment type="caution">
    <text evidence="2">The sequence shown here is derived from an EMBL/GenBank/DDBJ whole genome shotgun (WGS) entry which is preliminary data.</text>
</comment>
<name>A0AA42CCI8_9PROT</name>
<reference evidence="2" key="1">
    <citation type="submission" date="2022-09" db="EMBL/GenBank/DDBJ databases">
        <title>Rhodovastum sp. nov. RN2-1 isolated from soil in Seongnam, South Korea.</title>
        <authorList>
            <person name="Le N.T."/>
        </authorList>
    </citation>
    <scope>NUCLEOTIDE SEQUENCE</scope>
    <source>
        <strain evidence="2">RN2-1</strain>
    </source>
</reference>
<evidence type="ECO:0000313" key="3">
    <source>
        <dbReference type="Proteomes" id="UP001165679"/>
    </source>
</evidence>
<feature type="chain" id="PRO_5041302974" evidence="1">
    <location>
        <begin position="25"/>
        <end position="118"/>
    </location>
</feature>
<dbReference type="RefSeq" id="WP_264712005.1">
    <property type="nucleotide sequence ID" value="NZ_JAPDNT010000001.1"/>
</dbReference>
<dbReference type="EMBL" id="JAPDNT010000001">
    <property type="protein sequence ID" value="MCW3473433.1"/>
    <property type="molecule type" value="Genomic_DNA"/>
</dbReference>
<dbReference type="AlphaFoldDB" id="A0AA42CCI8"/>
<evidence type="ECO:0000313" key="2">
    <source>
        <dbReference type="EMBL" id="MCW3473433.1"/>
    </source>
</evidence>